<protein>
    <recommendedName>
        <fullName evidence="6">RecA-like N-terminal domain-containing protein</fullName>
    </recommendedName>
</protein>
<dbReference type="Proteomes" id="UP001497444">
    <property type="component" value="Chromosome 10"/>
</dbReference>
<dbReference type="InterPro" id="IPR013765">
    <property type="entry name" value="DNA_recomb/repair_RecA"/>
</dbReference>
<comment type="similarity">
    <text evidence="1">Belongs to the RecA family.</text>
</comment>
<evidence type="ECO:0000256" key="5">
    <source>
        <dbReference type="SAM" id="MobiDB-lite"/>
    </source>
</evidence>
<evidence type="ECO:0000256" key="2">
    <source>
        <dbReference type="ARBA" id="ARBA00022741"/>
    </source>
</evidence>
<dbReference type="PANTHER" id="PTHR45900">
    <property type="entry name" value="RECA"/>
    <property type="match status" value="1"/>
</dbReference>
<dbReference type="SUPFAM" id="SSF52540">
    <property type="entry name" value="P-loop containing nucleoside triphosphate hydrolases"/>
    <property type="match status" value="1"/>
</dbReference>
<accession>A0ABP0VS30</accession>
<evidence type="ECO:0000256" key="1">
    <source>
        <dbReference type="ARBA" id="ARBA00009391"/>
    </source>
</evidence>
<name>A0ABP0VS30_9BRYO</name>
<sequence length="251" mass="27497">MGGALRGHPLLSVNAEAVAAARHGSPQDSDHHHHHQTDEQLHFLDRQKALEVAMSDVNGSFGKGIVTRLGSAGGALVWIFGPKSSGKTTLTLHTIAEIQAYIENAVEDLEAEQGGNAMLVDAQHCFDPYYSKALGVNVESLIVCQPDNWEMALENLEQLTLYALILCLHELHKLRLRCQGHTSKESLISCLEKAPANWSISLYGCMLDVSEAVGIVLKKDSRVLVESEEKGHYSGISILSQHPQFEVTKLR</sequence>
<dbReference type="EMBL" id="OZ020105">
    <property type="protein sequence ID" value="CAK9256741.1"/>
    <property type="molecule type" value="Genomic_DNA"/>
</dbReference>
<keyword evidence="8" id="KW-1185">Reference proteome</keyword>
<evidence type="ECO:0000313" key="7">
    <source>
        <dbReference type="EMBL" id="CAK9256741.1"/>
    </source>
</evidence>
<feature type="domain" description="RecA-like N-terminal" evidence="6">
    <location>
        <begin position="73"/>
        <end position="160"/>
    </location>
</feature>
<evidence type="ECO:0000259" key="6">
    <source>
        <dbReference type="Pfam" id="PF00154"/>
    </source>
</evidence>
<keyword evidence="2" id="KW-0547">Nucleotide-binding</keyword>
<evidence type="ECO:0000313" key="8">
    <source>
        <dbReference type="Proteomes" id="UP001497444"/>
    </source>
</evidence>
<keyword evidence="3" id="KW-0067">ATP-binding</keyword>
<dbReference type="Pfam" id="PF00154">
    <property type="entry name" value="RecA_N"/>
    <property type="match status" value="1"/>
</dbReference>
<feature type="region of interest" description="Disordered" evidence="5">
    <location>
        <begin position="20"/>
        <end position="40"/>
    </location>
</feature>
<keyword evidence="4" id="KW-0233">DNA recombination</keyword>
<evidence type="ECO:0000256" key="3">
    <source>
        <dbReference type="ARBA" id="ARBA00022840"/>
    </source>
</evidence>
<gene>
    <name evidence="7" type="ORF">CSSPJE1EN1_LOCUS2219</name>
</gene>
<evidence type="ECO:0000256" key="4">
    <source>
        <dbReference type="ARBA" id="ARBA00023172"/>
    </source>
</evidence>
<dbReference type="InterPro" id="IPR027417">
    <property type="entry name" value="P-loop_NTPase"/>
</dbReference>
<feature type="compositionally biased region" description="Basic and acidic residues" evidence="5">
    <location>
        <begin position="28"/>
        <end position="40"/>
    </location>
</feature>
<dbReference type="PANTHER" id="PTHR45900:SF1">
    <property type="entry name" value="MITOCHONDRIAL DNA REPAIR PROTEIN RECA HOMOLOG-RELATED"/>
    <property type="match status" value="1"/>
</dbReference>
<proteinExistence type="inferred from homology"/>
<dbReference type="InterPro" id="IPR049428">
    <property type="entry name" value="RecA-like_N"/>
</dbReference>
<reference evidence="7" key="1">
    <citation type="submission" date="2024-02" db="EMBL/GenBank/DDBJ databases">
        <authorList>
            <consortium name="ELIXIR-Norway"/>
            <consortium name="Elixir Norway"/>
        </authorList>
    </citation>
    <scope>NUCLEOTIDE SEQUENCE</scope>
</reference>
<dbReference type="Gene3D" id="3.40.50.300">
    <property type="entry name" value="P-loop containing nucleotide triphosphate hydrolases"/>
    <property type="match status" value="1"/>
</dbReference>
<organism evidence="7 8">
    <name type="scientific">Sphagnum jensenii</name>
    <dbReference type="NCBI Taxonomy" id="128206"/>
    <lineage>
        <taxon>Eukaryota</taxon>
        <taxon>Viridiplantae</taxon>
        <taxon>Streptophyta</taxon>
        <taxon>Embryophyta</taxon>
        <taxon>Bryophyta</taxon>
        <taxon>Sphagnophytina</taxon>
        <taxon>Sphagnopsida</taxon>
        <taxon>Sphagnales</taxon>
        <taxon>Sphagnaceae</taxon>
        <taxon>Sphagnum</taxon>
    </lineage>
</organism>